<protein>
    <submittedName>
        <fullName evidence="1">Uncharacterized protein</fullName>
    </submittedName>
</protein>
<evidence type="ECO:0000313" key="2">
    <source>
        <dbReference type="Proteomes" id="UP000836841"/>
    </source>
</evidence>
<name>A0AAU9SUC7_THLAR</name>
<sequence length="127" mass="13913">MASSSSNHVGGTNKVTAGDEQVTADERTIFLTFSRGYPISEAEVHAYFTWRYGEVIEAIEMGGKVGDEEVLYAKMVLQSAATIPEILDNGGDSRNRKFTINGKHVWARKFSPRSSNNLLPPSYGVSP</sequence>
<dbReference type="AlphaFoldDB" id="A0AAU9SUC7"/>
<proteinExistence type="predicted"/>
<dbReference type="Proteomes" id="UP000836841">
    <property type="component" value="Chromosome 6"/>
</dbReference>
<accession>A0AAU9SUC7</accession>
<organism evidence="1 2">
    <name type="scientific">Thlaspi arvense</name>
    <name type="common">Field penny-cress</name>
    <dbReference type="NCBI Taxonomy" id="13288"/>
    <lineage>
        <taxon>Eukaryota</taxon>
        <taxon>Viridiplantae</taxon>
        <taxon>Streptophyta</taxon>
        <taxon>Embryophyta</taxon>
        <taxon>Tracheophyta</taxon>
        <taxon>Spermatophyta</taxon>
        <taxon>Magnoliopsida</taxon>
        <taxon>eudicotyledons</taxon>
        <taxon>Gunneridae</taxon>
        <taxon>Pentapetalae</taxon>
        <taxon>rosids</taxon>
        <taxon>malvids</taxon>
        <taxon>Brassicales</taxon>
        <taxon>Brassicaceae</taxon>
        <taxon>Thlaspideae</taxon>
        <taxon>Thlaspi</taxon>
    </lineage>
</organism>
<dbReference type="PANTHER" id="PTHR33527:SF28">
    <property type="entry name" value="GB|AAD43168.1"/>
    <property type="match status" value="1"/>
</dbReference>
<dbReference type="EMBL" id="OU466862">
    <property type="protein sequence ID" value="CAH2072834.1"/>
    <property type="molecule type" value="Genomic_DNA"/>
</dbReference>
<keyword evidence="2" id="KW-1185">Reference proteome</keyword>
<gene>
    <name evidence="1" type="ORF">TAV2_LOCUS19860</name>
</gene>
<reference evidence="1 2" key="1">
    <citation type="submission" date="2022-03" db="EMBL/GenBank/DDBJ databases">
        <authorList>
            <person name="Nunn A."/>
            <person name="Chopra R."/>
            <person name="Nunn A."/>
            <person name="Contreras Garrido A."/>
        </authorList>
    </citation>
    <scope>NUCLEOTIDE SEQUENCE [LARGE SCALE GENOMIC DNA]</scope>
</reference>
<dbReference type="PANTHER" id="PTHR33527">
    <property type="entry name" value="OS07G0274300 PROTEIN"/>
    <property type="match status" value="1"/>
</dbReference>
<evidence type="ECO:0000313" key="1">
    <source>
        <dbReference type="EMBL" id="CAH2072834.1"/>
    </source>
</evidence>